<evidence type="ECO:0000256" key="6">
    <source>
        <dbReference type="ARBA" id="ARBA00023170"/>
    </source>
</evidence>
<evidence type="ECO:0000256" key="5">
    <source>
        <dbReference type="ARBA" id="ARBA00023136"/>
    </source>
</evidence>
<keyword evidence="4" id="KW-0297">G-protein coupled receptor</keyword>
<dbReference type="Gene3D" id="1.20.1070.10">
    <property type="entry name" value="Rhodopsin 7-helix transmembrane proteins"/>
    <property type="match status" value="1"/>
</dbReference>
<evidence type="ECO:0000313" key="11">
    <source>
        <dbReference type="Proteomes" id="UP001159427"/>
    </source>
</evidence>
<reference evidence="10 11" key="1">
    <citation type="submission" date="2022-05" db="EMBL/GenBank/DDBJ databases">
        <authorList>
            <consortium name="Genoscope - CEA"/>
            <person name="William W."/>
        </authorList>
    </citation>
    <scope>NUCLEOTIDE SEQUENCE [LARGE SCALE GENOMIC DNA]</scope>
</reference>
<dbReference type="InterPro" id="IPR017452">
    <property type="entry name" value="GPCR_Rhodpsn_7TM"/>
</dbReference>
<evidence type="ECO:0000256" key="1">
    <source>
        <dbReference type="ARBA" id="ARBA00004141"/>
    </source>
</evidence>
<dbReference type="PRINTS" id="PR00237">
    <property type="entry name" value="GPCRRHODOPSN"/>
</dbReference>
<dbReference type="PROSITE" id="PS50262">
    <property type="entry name" value="G_PROTEIN_RECEP_F1_2"/>
    <property type="match status" value="1"/>
</dbReference>
<evidence type="ECO:0000256" key="2">
    <source>
        <dbReference type="ARBA" id="ARBA00022692"/>
    </source>
</evidence>
<evidence type="ECO:0000256" key="3">
    <source>
        <dbReference type="ARBA" id="ARBA00022989"/>
    </source>
</evidence>
<feature type="transmembrane region" description="Helical" evidence="8">
    <location>
        <begin position="372"/>
        <end position="391"/>
    </location>
</feature>
<gene>
    <name evidence="10" type="ORF">PEVE_00033642</name>
</gene>
<dbReference type="Proteomes" id="UP001159427">
    <property type="component" value="Unassembled WGS sequence"/>
</dbReference>
<sequence length="409" mass="46950">MTCLSSNMNRTLSSELTNDTTSSFSFSPEPEAWRVIRTVLFSLIAALALVGNYVVCRAVWRHTGAKPIAHYLVGNLAFAEIVSMVCLVLTFHAREPPWSWKLGHAMCKMLPPLQIASLLIITTTLATLAVYRCVLLTKPLIHKPTRKQIYGYALVCWVGSVVLVIPAGYFRVLNSWGENCKLLICQEVFPESLKHYQDVYSIILFVVNFALPFVIMALSYSLVRKKIREHIFVVQRLRDEQSNALSSVTQPSTSTEEIQAIGDINQIEHENQMTFKLVKIENGVNIEKVVKKPQRRVKFARKISGKKSFPQTLLTKNCKTALELENDLVRMVYALVLVFVVCYIPYQIQFLLMEFNVKAFMYWPHRYIFDRLVYTLTCLPSALQPVFYGMMSQFYRKAFIRMIACRDSR</sequence>
<keyword evidence="7" id="KW-0807">Transducer</keyword>
<evidence type="ECO:0000256" key="8">
    <source>
        <dbReference type="SAM" id="Phobius"/>
    </source>
</evidence>
<keyword evidence="5 8" id="KW-0472">Membrane</keyword>
<comment type="subcellular location">
    <subcellularLocation>
        <location evidence="1">Membrane</location>
        <topology evidence="1">Multi-pass membrane protein</topology>
    </subcellularLocation>
</comment>
<dbReference type="CDD" id="cd00637">
    <property type="entry name" value="7tm_classA_rhodopsin-like"/>
    <property type="match status" value="1"/>
</dbReference>
<dbReference type="InterPro" id="IPR000276">
    <property type="entry name" value="GPCR_Rhodpsn"/>
</dbReference>
<keyword evidence="11" id="KW-1185">Reference proteome</keyword>
<dbReference type="PANTHER" id="PTHR45695">
    <property type="entry name" value="LEUCOKININ RECEPTOR-RELATED"/>
    <property type="match status" value="1"/>
</dbReference>
<feature type="transmembrane region" description="Helical" evidence="8">
    <location>
        <begin position="199"/>
        <end position="223"/>
    </location>
</feature>
<proteinExistence type="predicted"/>
<evidence type="ECO:0000256" key="7">
    <source>
        <dbReference type="ARBA" id="ARBA00023224"/>
    </source>
</evidence>
<feature type="transmembrane region" description="Helical" evidence="8">
    <location>
        <begin position="35"/>
        <end position="56"/>
    </location>
</feature>
<feature type="domain" description="G-protein coupled receptors family 1 profile" evidence="9">
    <location>
        <begin position="51"/>
        <end position="388"/>
    </location>
</feature>
<feature type="transmembrane region" description="Helical" evidence="8">
    <location>
        <begin position="149"/>
        <end position="169"/>
    </location>
</feature>
<dbReference type="Pfam" id="PF00001">
    <property type="entry name" value="7tm_1"/>
    <property type="match status" value="1"/>
</dbReference>
<accession>A0ABN8LPC2</accession>
<dbReference type="SUPFAM" id="SSF81321">
    <property type="entry name" value="Family A G protein-coupled receptor-like"/>
    <property type="match status" value="1"/>
</dbReference>
<protein>
    <recommendedName>
        <fullName evidence="9">G-protein coupled receptors family 1 profile domain-containing protein</fullName>
    </recommendedName>
</protein>
<feature type="transmembrane region" description="Helical" evidence="8">
    <location>
        <begin position="113"/>
        <end position="137"/>
    </location>
</feature>
<keyword evidence="2 8" id="KW-0812">Transmembrane</keyword>
<comment type="caution">
    <text evidence="10">The sequence shown here is derived from an EMBL/GenBank/DDBJ whole genome shotgun (WGS) entry which is preliminary data.</text>
</comment>
<dbReference type="PANTHER" id="PTHR45695:SF9">
    <property type="entry name" value="LEUCOKININ RECEPTOR"/>
    <property type="match status" value="1"/>
</dbReference>
<name>A0ABN8LPC2_9CNID</name>
<organism evidence="10 11">
    <name type="scientific">Porites evermanni</name>
    <dbReference type="NCBI Taxonomy" id="104178"/>
    <lineage>
        <taxon>Eukaryota</taxon>
        <taxon>Metazoa</taxon>
        <taxon>Cnidaria</taxon>
        <taxon>Anthozoa</taxon>
        <taxon>Hexacorallia</taxon>
        <taxon>Scleractinia</taxon>
        <taxon>Fungiina</taxon>
        <taxon>Poritidae</taxon>
        <taxon>Porites</taxon>
    </lineage>
</organism>
<evidence type="ECO:0000313" key="10">
    <source>
        <dbReference type="EMBL" id="CAH3016880.1"/>
    </source>
</evidence>
<evidence type="ECO:0000256" key="4">
    <source>
        <dbReference type="ARBA" id="ARBA00023040"/>
    </source>
</evidence>
<evidence type="ECO:0000259" key="9">
    <source>
        <dbReference type="PROSITE" id="PS50262"/>
    </source>
</evidence>
<dbReference type="EMBL" id="CALNXI010000050">
    <property type="protein sequence ID" value="CAH3016880.1"/>
    <property type="molecule type" value="Genomic_DNA"/>
</dbReference>
<feature type="transmembrane region" description="Helical" evidence="8">
    <location>
        <begin position="332"/>
        <end position="352"/>
    </location>
</feature>
<feature type="transmembrane region" description="Helical" evidence="8">
    <location>
        <begin position="68"/>
        <end position="93"/>
    </location>
</feature>
<keyword evidence="6" id="KW-0675">Receptor</keyword>
<keyword evidence="3 8" id="KW-1133">Transmembrane helix</keyword>